<evidence type="ECO:0000313" key="5">
    <source>
        <dbReference type="EMBL" id="GAA0715452.1"/>
    </source>
</evidence>
<gene>
    <name evidence="5" type="ORF">GCM10009105_20950</name>
</gene>
<feature type="domain" description="Response regulatory" evidence="4">
    <location>
        <begin position="4"/>
        <end position="120"/>
    </location>
</feature>
<feature type="modified residue" description="4-aspartylphosphate" evidence="3">
    <location>
        <position position="53"/>
    </location>
</feature>
<keyword evidence="2" id="KW-0902">Two-component regulatory system</keyword>
<keyword evidence="6" id="KW-1185">Reference proteome</keyword>
<dbReference type="Gene3D" id="3.40.50.2300">
    <property type="match status" value="1"/>
</dbReference>
<sequence length="141" mass="15573">MRARILIIEDNAANLELIRYLLESSGYEALVATDGLEGVALARREMPDLVLCDLQMPQLDGYGVLKQLRADPICHGLPIVAVTAFSMRGDEERVLTAGFDGYLSKPIDPEIFITQIEVFLPAGLRVRHDSPTGRREPSDHG</sequence>
<evidence type="ECO:0000256" key="2">
    <source>
        <dbReference type="ARBA" id="ARBA00023012"/>
    </source>
</evidence>
<keyword evidence="1 3" id="KW-0597">Phosphoprotein</keyword>
<dbReference type="PANTHER" id="PTHR45339:SF1">
    <property type="entry name" value="HYBRID SIGNAL TRANSDUCTION HISTIDINE KINASE J"/>
    <property type="match status" value="1"/>
</dbReference>
<evidence type="ECO:0000256" key="3">
    <source>
        <dbReference type="PROSITE-ProRule" id="PRU00169"/>
    </source>
</evidence>
<protein>
    <submittedName>
        <fullName evidence="5">Response regulator</fullName>
    </submittedName>
</protein>
<dbReference type="RefSeq" id="WP_343790634.1">
    <property type="nucleotide sequence ID" value="NZ_BAAAEU010000008.1"/>
</dbReference>
<dbReference type="SUPFAM" id="SSF52172">
    <property type="entry name" value="CheY-like"/>
    <property type="match status" value="1"/>
</dbReference>
<dbReference type="SMART" id="SM00448">
    <property type="entry name" value="REC"/>
    <property type="match status" value="1"/>
</dbReference>
<dbReference type="InterPro" id="IPR001789">
    <property type="entry name" value="Sig_transdc_resp-reg_receiver"/>
</dbReference>
<organism evidence="5 6">
    <name type="scientific">Dokdonella soli</name>
    <dbReference type="NCBI Taxonomy" id="529810"/>
    <lineage>
        <taxon>Bacteria</taxon>
        <taxon>Pseudomonadati</taxon>
        <taxon>Pseudomonadota</taxon>
        <taxon>Gammaproteobacteria</taxon>
        <taxon>Lysobacterales</taxon>
        <taxon>Rhodanobacteraceae</taxon>
        <taxon>Dokdonella</taxon>
    </lineage>
</organism>
<comment type="caution">
    <text evidence="5">The sequence shown here is derived from an EMBL/GenBank/DDBJ whole genome shotgun (WGS) entry which is preliminary data.</text>
</comment>
<dbReference type="PANTHER" id="PTHR45339">
    <property type="entry name" value="HYBRID SIGNAL TRANSDUCTION HISTIDINE KINASE J"/>
    <property type="match status" value="1"/>
</dbReference>
<dbReference type="PROSITE" id="PS50110">
    <property type="entry name" value="RESPONSE_REGULATORY"/>
    <property type="match status" value="1"/>
</dbReference>
<reference evidence="6" key="1">
    <citation type="journal article" date="2019" name="Int. J. Syst. Evol. Microbiol.">
        <title>The Global Catalogue of Microorganisms (GCM) 10K type strain sequencing project: providing services to taxonomists for standard genome sequencing and annotation.</title>
        <authorList>
            <consortium name="The Broad Institute Genomics Platform"/>
            <consortium name="The Broad Institute Genome Sequencing Center for Infectious Disease"/>
            <person name="Wu L."/>
            <person name="Ma J."/>
        </authorList>
    </citation>
    <scope>NUCLEOTIDE SEQUENCE [LARGE SCALE GENOMIC DNA]</scope>
    <source>
        <strain evidence="6">JCM 15421</strain>
    </source>
</reference>
<proteinExistence type="predicted"/>
<dbReference type="Pfam" id="PF00072">
    <property type="entry name" value="Response_reg"/>
    <property type="match status" value="1"/>
</dbReference>
<evidence type="ECO:0000256" key="1">
    <source>
        <dbReference type="ARBA" id="ARBA00022553"/>
    </source>
</evidence>
<dbReference type="Proteomes" id="UP001501523">
    <property type="component" value="Unassembled WGS sequence"/>
</dbReference>
<evidence type="ECO:0000313" key="6">
    <source>
        <dbReference type="Proteomes" id="UP001501523"/>
    </source>
</evidence>
<name>A0ABP3TQH3_9GAMM</name>
<accession>A0ABP3TQH3</accession>
<evidence type="ECO:0000259" key="4">
    <source>
        <dbReference type="PROSITE" id="PS50110"/>
    </source>
</evidence>
<dbReference type="InterPro" id="IPR011006">
    <property type="entry name" value="CheY-like_superfamily"/>
</dbReference>
<dbReference type="EMBL" id="BAAAEU010000008">
    <property type="protein sequence ID" value="GAA0715452.1"/>
    <property type="molecule type" value="Genomic_DNA"/>
</dbReference>